<reference evidence="1 2" key="1">
    <citation type="submission" date="2020-07" db="EMBL/GenBank/DDBJ databases">
        <title>Metarhizium humberi genome.</title>
        <authorList>
            <person name="Lysoe E."/>
        </authorList>
    </citation>
    <scope>NUCLEOTIDE SEQUENCE [LARGE SCALE GENOMIC DNA]</scope>
    <source>
        <strain evidence="1 2">ESALQ1638</strain>
    </source>
</reference>
<comment type="caution">
    <text evidence="1">The sequence shown here is derived from an EMBL/GenBank/DDBJ whole genome shotgun (WGS) entry which is preliminary data.</text>
</comment>
<proteinExistence type="predicted"/>
<dbReference type="EMBL" id="JACEFI010000029">
    <property type="protein sequence ID" value="KAH0592576.1"/>
    <property type="molecule type" value="Genomic_DNA"/>
</dbReference>
<name>A0A9P8S2M8_9HYPO</name>
<accession>A0A9P8S2M8</accession>
<dbReference type="Proteomes" id="UP000764110">
    <property type="component" value="Unassembled WGS sequence"/>
</dbReference>
<sequence>MFAGKVVNRDELRLPMHSEEHAPAETWLAISLCPGRLPRMYRVDGTSHRVTPKRPQHAAATHEASLAALTSMYSRHSPTDSSKIMLPGGINTLAHSDDDIRYPIHRTRAALHSPRGNSQCPETLNTIQHMNYLTLSAAIIGDKEKKAAQLQQLFDEQASKAATQLNTLLVDGKHLESGFSVLAYHLLNTKDLFEPGKSQLSGDEVLLSMVWGLHLAG</sequence>
<protein>
    <submittedName>
        <fullName evidence="1">Uncharacterized protein</fullName>
    </submittedName>
</protein>
<gene>
    <name evidence="1" type="ORF">MHUMG1_09727</name>
</gene>
<evidence type="ECO:0000313" key="2">
    <source>
        <dbReference type="Proteomes" id="UP000764110"/>
    </source>
</evidence>
<evidence type="ECO:0000313" key="1">
    <source>
        <dbReference type="EMBL" id="KAH0592576.1"/>
    </source>
</evidence>
<dbReference type="AlphaFoldDB" id="A0A9P8S2M8"/>
<keyword evidence="2" id="KW-1185">Reference proteome</keyword>
<organism evidence="1 2">
    <name type="scientific">Metarhizium humberi</name>
    <dbReference type="NCBI Taxonomy" id="2596975"/>
    <lineage>
        <taxon>Eukaryota</taxon>
        <taxon>Fungi</taxon>
        <taxon>Dikarya</taxon>
        <taxon>Ascomycota</taxon>
        <taxon>Pezizomycotina</taxon>
        <taxon>Sordariomycetes</taxon>
        <taxon>Hypocreomycetidae</taxon>
        <taxon>Hypocreales</taxon>
        <taxon>Clavicipitaceae</taxon>
        <taxon>Metarhizium</taxon>
    </lineage>
</organism>